<keyword evidence="9 11" id="KW-0175">Coiled coil</keyword>
<dbReference type="EMBL" id="AVOT02014376">
    <property type="protein sequence ID" value="MBW0497789.1"/>
    <property type="molecule type" value="Genomic_DNA"/>
</dbReference>
<dbReference type="Pfam" id="PF18826">
    <property type="entry name" value="bVLRF1"/>
    <property type="match status" value="1"/>
</dbReference>
<feature type="region of interest" description="Disordered" evidence="12">
    <location>
        <begin position="152"/>
        <end position="179"/>
    </location>
</feature>
<evidence type="ECO:0000256" key="3">
    <source>
        <dbReference type="ARBA" id="ARBA00022490"/>
    </source>
</evidence>
<feature type="region of interest" description="Disordered" evidence="12">
    <location>
        <begin position="339"/>
        <end position="361"/>
    </location>
</feature>
<keyword evidence="7 10" id="KW-0378">Hydrolase</keyword>
<dbReference type="OrthoDB" id="429841at2759"/>
<dbReference type="Proteomes" id="UP000765509">
    <property type="component" value="Unassembled WGS sequence"/>
</dbReference>
<comment type="caution">
    <text evidence="14">The sequence shown here is derived from an EMBL/GenBank/DDBJ whole genome shotgun (WGS) entry which is preliminary data.</text>
</comment>
<evidence type="ECO:0000256" key="6">
    <source>
        <dbReference type="ARBA" id="ARBA00022759"/>
    </source>
</evidence>
<feature type="domain" description="VLRF1" evidence="13">
    <location>
        <begin position="288"/>
        <end position="450"/>
    </location>
</feature>
<feature type="compositionally biased region" description="Basic and acidic residues" evidence="12">
    <location>
        <begin position="654"/>
        <end position="696"/>
    </location>
</feature>
<organism evidence="14 15">
    <name type="scientific">Austropuccinia psidii MF-1</name>
    <dbReference type="NCBI Taxonomy" id="1389203"/>
    <lineage>
        <taxon>Eukaryota</taxon>
        <taxon>Fungi</taxon>
        <taxon>Dikarya</taxon>
        <taxon>Basidiomycota</taxon>
        <taxon>Pucciniomycotina</taxon>
        <taxon>Pucciniomycetes</taxon>
        <taxon>Pucciniales</taxon>
        <taxon>Sphaerophragmiaceae</taxon>
        <taxon>Austropuccinia</taxon>
    </lineage>
</organism>
<protein>
    <recommendedName>
        <fullName evidence="13">VLRF1 domain-containing protein</fullName>
    </recommendedName>
</protein>
<proteinExistence type="inferred from homology"/>
<evidence type="ECO:0000256" key="5">
    <source>
        <dbReference type="ARBA" id="ARBA00022737"/>
    </source>
</evidence>
<evidence type="ECO:0000256" key="12">
    <source>
        <dbReference type="SAM" id="MobiDB-lite"/>
    </source>
</evidence>
<evidence type="ECO:0000256" key="11">
    <source>
        <dbReference type="SAM" id="Coils"/>
    </source>
</evidence>
<keyword evidence="6 10" id="KW-0255">Endonuclease</keyword>
<sequence>MDRLGGQGNPVDRLRSEVRIERSRFDFDMDDIISTVFKTQPIQSIPHLHPFCLPSDLIPSLVPHDPVAHGHGPAISLKSEDDHPAPAANQPGLPGAATAFGCKICDIEFETNDSQRLHFKSDWHRFNLKLNQSKKDAINEDEFLKMLERLEDSLSGSQSSETDSDDQSEADLQDSQNGGGILQDRFEKLMLSNRCLHSDTTQGQSASSLPTSTRSPLIWFKISPHVYDDPSGTAVQFGLYRCIFPKTFLEDRPSNHNQLGQQYLAELSQLQHSPLTSTIQDNQSSTDKISTWTLLMIGGGHFAGMVVSLAPKLRHLGKQKAPEMEPLILHHKTFHRYTTRRKQGGGQASHDAGGKGPAKSAGAHLRRYNELSLTQDIQDLMNSWSDSIKQSELIFIRSSKSNLKIFFNTPDEDLEFKFQRRDPRIRNLPFVTKRPTLNELKRCFNELTRIKVDIKTKEEILQLEAELEQMRKREEFKREQLMKKKLEKEQEKKAQVKQDKIVNKEQELLLSKWERLIDIVKKGKTEAMKDFVKKYDDQEWFGKVPIELMEHDSMSGCVCLLQLAALLDQAELVTWMLMDCKCDPTIHGQGGGRASQTAYELAGSRLTRNAFRRTMAAHPDWWDWKGEAKVPSGLTEEMESQHANKGKERKSKLKEKLKERDRIRAEAQEQLRQQKEIEEKERKEIEERQRNQRRMESTSSIHRLGGGSVRKTVIKSPEEMIGLTDEQRMRLDRERRARAAEARMK</sequence>
<keyword evidence="4 10" id="KW-0540">Nuclease</keyword>
<keyword evidence="8" id="KW-0040">ANK repeat</keyword>
<feature type="active site" evidence="10">
    <location>
        <position position="347"/>
    </location>
</feature>
<keyword evidence="3 10" id="KW-0963">Cytoplasm</keyword>
<comment type="domain">
    <text evidence="10">The VLRF1 domain mediates binding to the 60S ribosomal subunit.</text>
</comment>
<feature type="region of interest" description="Disordered" evidence="12">
    <location>
        <begin position="69"/>
        <end position="92"/>
    </location>
</feature>
<dbReference type="GO" id="GO:0016787">
    <property type="term" value="F:hydrolase activity"/>
    <property type="evidence" value="ECO:0007669"/>
    <property type="project" value="UniProtKB-KW"/>
</dbReference>
<dbReference type="PROSITE" id="PS52044">
    <property type="entry name" value="VLRF1"/>
    <property type="match status" value="1"/>
</dbReference>
<evidence type="ECO:0000256" key="7">
    <source>
        <dbReference type="ARBA" id="ARBA00022801"/>
    </source>
</evidence>
<dbReference type="InterPro" id="IPR047139">
    <property type="entry name" value="ANKZ1/VMS1"/>
</dbReference>
<evidence type="ECO:0000256" key="4">
    <source>
        <dbReference type="ARBA" id="ARBA00022722"/>
    </source>
</evidence>
<evidence type="ECO:0000313" key="15">
    <source>
        <dbReference type="Proteomes" id="UP000765509"/>
    </source>
</evidence>
<dbReference type="PANTHER" id="PTHR16036:SF2">
    <property type="entry name" value="TRNA ENDONUCLEASE ANKZF1"/>
    <property type="match status" value="1"/>
</dbReference>
<name>A0A9Q3D6N8_9BASI</name>
<feature type="coiled-coil region" evidence="11">
    <location>
        <begin position="453"/>
        <end position="507"/>
    </location>
</feature>
<comment type="subcellular location">
    <subcellularLocation>
        <location evidence="1">Cytoplasm</location>
    </subcellularLocation>
</comment>
<dbReference type="PROSITE" id="PS00028">
    <property type="entry name" value="ZINC_FINGER_C2H2_1"/>
    <property type="match status" value="1"/>
</dbReference>
<dbReference type="PANTHER" id="PTHR16036">
    <property type="entry name" value="ANKYRIN REPEAT AND ZINC FINGER DOMAIN-CONTAINING PROTEIN 1"/>
    <property type="match status" value="1"/>
</dbReference>
<evidence type="ECO:0000256" key="2">
    <source>
        <dbReference type="ARBA" id="ARBA00009262"/>
    </source>
</evidence>
<evidence type="ECO:0000256" key="8">
    <source>
        <dbReference type="ARBA" id="ARBA00023043"/>
    </source>
</evidence>
<keyword evidence="5" id="KW-0677">Repeat</keyword>
<accession>A0A9Q3D6N8</accession>
<dbReference type="GO" id="GO:0036503">
    <property type="term" value="P:ERAD pathway"/>
    <property type="evidence" value="ECO:0007669"/>
    <property type="project" value="TreeGrafter"/>
</dbReference>
<dbReference type="InterPro" id="IPR013087">
    <property type="entry name" value="Znf_C2H2_type"/>
</dbReference>
<evidence type="ECO:0000259" key="13">
    <source>
        <dbReference type="PROSITE" id="PS52044"/>
    </source>
</evidence>
<comment type="similarity">
    <text evidence="2 10">Belongs to the ANKZF1/VMS1 family.</text>
</comment>
<dbReference type="InterPro" id="IPR041175">
    <property type="entry name" value="VLRF1/Vms1"/>
</dbReference>
<feature type="compositionally biased region" description="Acidic residues" evidence="12">
    <location>
        <begin position="162"/>
        <end position="172"/>
    </location>
</feature>
<gene>
    <name evidence="14" type="ORF">O181_037504</name>
</gene>
<feature type="region of interest" description="Disordered" evidence="12">
    <location>
        <begin position="633"/>
        <end position="727"/>
    </location>
</feature>
<dbReference type="GO" id="GO:0004519">
    <property type="term" value="F:endonuclease activity"/>
    <property type="evidence" value="ECO:0007669"/>
    <property type="project" value="UniProtKB-KW"/>
</dbReference>
<dbReference type="AlphaFoldDB" id="A0A9Q3D6N8"/>
<evidence type="ECO:0000256" key="1">
    <source>
        <dbReference type="ARBA" id="ARBA00004496"/>
    </source>
</evidence>
<evidence type="ECO:0000256" key="9">
    <source>
        <dbReference type="ARBA" id="ARBA00023054"/>
    </source>
</evidence>
<evidence type="ECO:0000256" key="10">
    <source>
        <dbReference type="PROSITE-ProRule" id="PRU01389"/>
    </source>
</evidence>
<evidence type="ECO:0000313" key="14">
    <source>
        <dbReference type="EMBL" id="MBW0497789.1"/>
    </source>
</evidence>
<dbReference type="GO" id="GO:0005737">
    <property type="term" value="C:cytoplasm"/>
    <property type="evidence" value="ECO:0007669"/>
    <property type="project" value="UniProtKB-SubCell"/>
</dbReference>
<keyword evidence="15" id="KW-1185">Reference proteome</keyword>
<reference evidence="14" key="1">
    <citation type="submission" date="2021-03" db="EMBL/GenBank/DDBJ databases">
        <title>Draft genome sequence of rust myrtle Austropuccinia psidii MF-1, a brazilian biotype.</title>
        <authorList>
            <person name="Quecine M.C."/>
            <person name="Pachon D.M.R."/>
            <person name="Bonatelli M.L."/>
            <person name="Correr F.H."/>
            <person name="Franceschini L.M."/>
            <person name="Leite T.F."/>
            <person name="Margarido G.R.A."/>
            <person name="Almeida C.A."/>
            <person name="Ferrarezi J.A."/>
            <person name="Labate C.A."/>
        </authorList>
    </citation>
    <scope>NUCLEOTIDE SEQUENCE</scope>
    <source>
        <strain evidence="14">MF-1</strain>
    </source>
</reference>